<dbReference type="OMA" id="TITHICT"/>
<dbReference type="EMBL" id="KB206890">
    <property type="protein sequence ID" value="ELP86967.1"/>
    <property type="molecule type" value="Genomic_DNA"/>
</dbReference>
<dbReference type="GeneID" id="14885905"/>
<dbReference type="KEGG" id="eiv:EIN_316860"/>
<dbReference type="Proteomes" id="UP000014680">
    <property type="component" value="Unassembled WGS sequence"/>
</dbReference>
<gene>
    <name evidence="1" type="ORF">EIN_316860</name>
</gene>
<reference evidence="1 2" key="1">
    <citation type="submission" date="2012-10" db="EMBL/GenBank/DDBJ databases">
        <authorList>
            <person name="Zafar N."/>
            <person name="Inman J."/>
            <person name="Hall N."/>
            <person name="Lorenzi H."/>
            <person name="Caler E."/>
        </authorList>
    </citation>
    <scope>NUCLEOTIDE SEQUENCE [LARGE SCALE GENOMIC DNA]</scope>
    <source>
        <strain evidence="1 2">IP1</strain>
    </source>
</reference>
<name>A0A0A1TZF6_ENTIV</name>
<dbReference type="VEuPathDB" id="AmoebaDB:EIN_316860"/>
<dbReference type="RefSeq" id="XP_004253738.1">
    <property type="nucleotide sequence ID" value="XM_004253690.1"/>
</dbReference>
<keyword evidence="2" id="KW-1185">Reference proteome</keyword>
<organism evidence="1 2">
    <name type="scientific">Entamoeba invadens IP1</name>
    <dbReference type="NCBI Taxonomy" id="370355"/>
    <lineage>
        <taxon>Eukaryota</taxon>
        <taxon>Amoebozoa</taxon>
        <taxon>Evosea</taxon>
        <taxon>Archamoebae</taxon>
        <taxon>Mastigamoebida</taxon>
        <taxon>Entamoebidae</taxon>
        <taxon>Entamoeba</taxon>
    </lineage>
</organism>
<accession>A0A0A1TZF6</accession>
<dbReference type="AlphaFoldDB" id="A0A0A1TZF6"/>
<sequence length="1176" mass="135775">MQLDPVTITHICTEKYASDVFSASNYISSYLQLDKDVVMFSSKKGFIFYNITTRSIDKYYPDAPYLSKMQYFNDNFLLVAMKNYRIVFYLFQPSLPTLQQVLIPLTRLTSNTQQFQTIAISRLKNSVIISGVDKETKKDVYVFQFSFDGTLLQKVDLMHSKDNIVDISFVNTSLCVVTAKELKIVPCLHKGRVLSKPFKNEIQASLPTFTRLSPAQLLINVNEELYSLTDASISMIETNAPVNAVVLITPVVLLFHELNPHRYFMSYFIETQSPSQLVRRPEFTTISAVFSPVIFCHPSNRLCIIELKSDWYKRCFLDGRLEEGLSLSKRADEDGKKWDSAGCILRIYELLCQCYQHFRIEKILLTHQMDEILKLLQRTKKEIMFSCVTQYIMKDFCPVLYIPLSSLFQLGTSDISVQVLTDFPEELLPRLNETMRMFLELRAAMMKKKLIPTMALNSSHEFLSDLEIFFDGENREECTACVLIQLHMYQNVITPQIQNYVKRHKNVDNSIVEVALKQNESSLLGYLTLMDDVPRIMALKLKDPLLRLDALVSIARNRKWAGNANDPLAIAFQEIVVTAFKRLEYSPINDGSRELQIIIYKIFGGSDSYLQVETALKLLEAWEVTKNPVVNSEASQRMKILYLTCLLDQYKNSDAPSVLVNWALLMYIYYIHTMAAIKVRVPLSLLKKGIYLVQSYPKISANVVGGLTKVSWECYPISCPIAICAGAEKGVEYFVSVLRKFYTSEQGREEVFGESGLLLRVEDDLMNFIASMNDKFGNYSKNTTRAHLLCQLEFYNEKIKTQYQPFLTTSVSGVELEFVLFLLAQDNAELIQNAILLMLDSYKVIPLEFVQTVLQMILPKHIPVNAFRKFLKRNCSFNTVYYKEFIEYCIDYIKQLDNHIDVLVDYLLEYTGLPGKDNINAMENLVSIMTDSPYLKKKLKQMENVNWRIRARLMFSSKYKSLLEYLKVFVEEYKQNKNYFDLFESELAEFKTEKCEELVSTIRANFKPFCDEKKCVLVEAIYYCLFNAPDGITSPLLAVLMKELVNMEAPVRYNIVIFSTFHKYIPPFISSEHDSWLGIKSQKVANRVHFRVYNYLIDSVQPSILIPLLRKSVQSAALELFTLKFKEMGLKNSEPELSKRKQVQRYETKCSLCGLRILPKQKFVVKSGAYFHVTCQ</sequence>
<evidence type="ECO:0000313" key="1">
    <source>
        <dbReference type="EMBL" id="ELP86967.1"/>
    </source>
</evidence>
<dbReference type="OrthoDB" id="26869at2759"/>
<protein>
    <submittedName>
        <fullName evidence="1">Uncharacterized protein</fullName>
    </submittedName>
</protein>
<proteinExistence type="predicted"/>
<evidence type="ECO:0000313" key="2">
    <source>
        <dbReference type="Proteomes" id="UP000014680"/>
    </source>
</evidence>